<dbReference type="RefSeq" id="WP_187755474.1">
    <property type="nucleotide sequence ID" value="NZ_JABURY010000015.1"/>
</dbReference>
<evidence type="ECO:0000313" key="7">
    <source>
        <dbReference type="EMBL" id="MBC9131041.1"/>
    </source>
</evidence>
<evidence type="ECO:0000256" key="3">
    <source>
        <dbReference type="ARBA" id="ARBA00022692"/>
    </source>
</evidence>
<reference evidence="7 8" key="1">
    <citation type="submission" date="2020-06" db="EMBL/GenBank/DDBJ databases">
        <title>Frischella cerana isolated from Apis cerana gut homogenate.</title>
        <authorList>
            <person name="Wolter L.A."/>
            <person name="Suenami S."/>
            <person name="Miyazaki R."/>
        </authorList>
    </citation>
    <scope>NUCLEOTIDE SEQUENCE [LARGE SCALE GENOMIC DNA]</scope>
    <source>
        <strain evidence="7 8">Ac13</strain>
    </source>
</reference>
<dbReference type="PANTHER" id="PTHR33931:SF5">
    <property type="entry name" value="UPF0299 MEMBRANE PROTEIN YOHJ"/>
    <property type="match status" value="1"/>
</dbReference>
<dbReference type="Proteomes" id="UP000651208">
    <property type="component" value="Unassembled WGS sequence"/>
</dbReference>
<dbReference type="Pfam" id="PF03788">
    <property type="entry name" value="LrgA"/>
    <property type="match status" value="1"/>
</dbReference>
<feature type="transmembrane region" description="Helical" evidence="6">
    <location>
        <begin position="81"/>
        <end position="101"/>
    </location>
</feature>
<evidence type="ECO:0000256" key="5">
    <source>
        <dbReference type="ARBA" id="ARBA00023136"/>
    </source>
</evidence>
<dbReference type="PANTHER" id="PTHR33931">
    <property type="entry name" value="HOLIN-LIKE PROTEIN CIDA-RELATED"/>
    <property type="match status" value="1"/>
</dbReference>
<proteinExistence type="predicted"/>
<organism evidence="7 8">
    <name type="scientific">Frischella japonica</name>
    <dbReference type="NCBI Taxonomy" id="2741544"/>
    <lineage>
        <taxon>Bacteria</taxon>
        <taxon>Pseudomonadati</taxon>
        <taxon>Pseudomonadota</taxon>
        <taxon>Gammaproteobacteria</taxon>
        <taxon>Orbales</taxon>
        <taxon>Orbaceae</taxon>
        <taxon>Frischella</taxon>
    </lineage>
</organism>
<keyword evidence="5 6" id="KW-0472">Membrane</keyword>
<evidence type="ECO:0000256" key="1">
    <source>
        <dbReference type="ARBA" id="ARBA00004651"/>
    </source>
</evidence>
<evidence type="ECO:0000313" key="8">
    <source>
        <dbReference type="Proteomes" id="UP000651208"/>
    </source>
</evidence>
<dbReference type="EMBL" id="JABURY010000015">
    <property type="protein sequence ID" value="MBC9131041.1"/>
    <property type="molecule type" value="Genomic_DNA"/>
</dbReference>
<gene>
    <name evidence="7" type="ORF">FcAc13_06925</name>
</gene>
<comment type="caution">
    <text evidence="7">The sequence shown here is derived from an EMBL/GenBank/DDBJ whole genome shotgun (WGS) entry which is preliminary data.</text>
</comment>
<sequence length="153" mass="17600">MKHFFAKHATVRHRCYSLYYTLYFYGRSLLILFICLQLGNMISFSIGINIPGSIIGLLILFFLLVFQLIPSTWVRCGCNLFMRHMTILFVPAAMGIMDNYIYVIHSWAPLIIGSLASTFIIMIFIGWLTQNLHSRSLPAIDNTLINTTNEKEQ</sequence>
<feature type="transmembrane region" description="Helical" evidence="6">
    <location>
        <begin position="107"/>
        <end position="128"/>
    </location>
</feature>
<keyword evidence="8" id="KW-1185">Reference proteome</keyword>
<feature type="transmembrane region" description="Helical" evidence="6">
    <location>
        <begin position="20"/>
        <end position="42"/>
    </location>
</feature>
<comment type="subcellular location">
    <subcellularLocation>
        <location evidence="1">Cell membrane</location>
        <topology evidence="1">Multi-pass membrane protein</topology>
    </subcellularLocation>
</comment>
<protein>
    <submittedName>
        <fullName evidence="7">CidA/LrgA family protein</fullName>
    </submittedName>
</protein>
<accession>A0ABR7QY97</accession>
<keyword evidence="2" id="KW-1003">Cell membrane</keyword>
<evidence type="ECO:0000256" key="6">
    <source>
        <dbReference type="SAM" id="Phobius"/>
    </source>
</evidence>
<dbReference type="InterPro" id="IPR005538">
    <property type="entry name" value="LrgA/CidA"/>
</dbReference>
<evidence type="ECO:0000256" key="2">
    <source>
        <dbReference type="ARBA" id="ARBA00022475"/>
    </source>
</evidence>
<evidence type="ECO:0000256" key="4">
    <source>
        <dbReference type="ARBA" id="ARBA00022989"/>
    </source>
</evidence>
<feature type="transmembrane region" description="Helical" evidence="6">
    <location>
        <begin position="48"/>
        <end position="69"/>
    </location>
</feature>
<keyword evidence="3 6" id="KW-0812">Transmembrane</keyword>
<name>A0ABR7QY97_9GAMM</name>
<keyword evidence="4 6" id="KW-1133">Transmembrane helix</keyword>